<dbReference type="Pfam" id="PF17830">
    <property type="entry name" value="STI1-HOP_DP"/>
    <property type="match status" value="1"/>
</dbReference>
<evidence type="ECO:0000256" key="1">
    <source>
        <dbReference type="ARBA" id="ARBA00022737"/>
    </source>
</evidence>
<keyword evidence="1" id="KW-0677">Repeat</keyword>
<gene>
    <name evidence="4" type="ORF">Pcinc_008688</name>
</gene>
<name>A0AAE1G8H5_PETCI</name>
<feature type="domain" description="STI1/HOP DP" evidence="3">
    <location>
        <begin position="172"/>
        <end position="220"/>
    </location>
</feature>
<feature type="region of interest" description="Disordered" evidence="2">
    <location>
        <begin position="45"/>
        <end position="112"/>
    </location>
</feature>
<proteinExistence type="predicted"/>
<evidence type="ECO:0000313" key="5">
    <source>
        <dbReference type="Proteomes" id="UP001286313"/>
    </source>
</evidence>
<accession>A0AAE1G8H5</accession>
<keyword evidence="5" id="KW-1185">Reference proteome</keyword>
<protein>
    <recommendedName>
        <fullName evidence="3">STI1/HOP DP domain-containing protein</fullName>
    </recommendedName>
</protein>
<evidence type="ECO:0000313" key="4">
    <source>
        <dbReference type="EMBL" id="KAK3887210.1"/>
    </source>
</evidence>
<feature type="compositionally biased region" description="Basic and acidic residues" evidence="2">
    <location>
        <begin position="67"/>
        <end position="99"/>
    </location>
</feature>
<dbReference type="AlphaFoldDB" id="A0AAE1G8H5"/>
<comment type="caution">
    <text evidence="4">The sequence shown here is derived from an EMBL/GenBank/DDBJ whole genome shotgun (WGS) entry which is preliminary data.</text>
</comment>
<reference evidence="4" key="1">
    <citation type="submission" date="2023-10" db="EMBL/GenBank/DDBJ databases">
        <title>Genome assemblies of two species of porcelain crab, Petrolisthes cinctipes and Petrolisthes manimaculis (Anomura: Porcellanidae).</title>
        <authorList>
            <person name="Angst P."/>
        </authorList>
    </citation>
    <scope>NUCLEOTIDE SEQUENCE</scope>
    <source>
        <strain evidence="4">PB745_01</strain>
        <tissue evidence="4">Gill</tissue>
    </source>
</reference>
<dbReference type="Proteomes" id="UP001286313">
    <property type="component" value="Unassembled WGS sequence"/>
</dbReference>
<evidence type="ECO:0000256" key="2">
    <source>
        <dbReference type="SAM" id="MobiDB-lite"/>
    </source>
</evidence>
<dbReference type="EMBL" id="JAWQEG010000645">
    <property type="protein sequence ID" value="KAK3887210.1"/>
    <property type="molecule type" value="Genomic_DNA"/>
</dbReference>
<dbReference type="Gene3D" id="1.10.260.100">
    <property type="match status" value="1"/>
</dbReference>
<dbReference type="InterPro" id="IPR041243">
    <property type="entry name" value="STI1/HOP_DP"/>
</dbReference>
<organism evidence="4 5">
    <name type="scientific">Petrolisthes cinctipes</name>
    <name type="common">Flat porcelain crab</name>
    <dbReference type="NCBI Taxonomy" id="88211"/>
    <lineage>
        <taxon>Eukaryota</taxon>
        <taxon>Metazoa</taxon>
        <taxon>Ecdysozoa</taxon>
        <taxon>Arthropoda</taxon>
        <taxon>Crustacea</taxon>
        <taxon>Multicrustacea</taxon>
        <taxon>Malacostraca</taxon>
        <taxon>Eumalacostraca</taxon>
        <taxon>Eucarida</taxon>
        <taxon>Decapoda</taxon>
        <taxon>Pleocyemata</taxon>
        <taxon>Anomura</taxon>
        <taxon>Galatheoidea</taxon>
        <taxon>Porcellanidae</taxon>
        <taxon>Petrolisthes</taxon>
    </lineage>
</organism>
<sequence length="305" mass="33734">MADQVPPLEDVPEVLEKIQKAAKGQNVTQEDKTTLNSVNEEHAKKIKTGEEDEGGCEDYIKVNGGGGKKEEKDIKEMEEEGMKEAKVESRVDKPTEQQKHQSSTTGFGGMKKGFLFGGGAGKEPRTKKTITKTADNIPVIRAQPDKSSLVFKEVQEAMDANNAMEFQDQLGKRLETNPKVADVLADPGWIPILDELQRDPEATLAKYGRDPAIRETLRELCNVLGDTFLHMNSGESGSDKNQEESKYAEAPGVPEALADPFVKKMMNHMKAGDNVEVQRCVRSANPSQRKRIKTLIDVGLFKFSM</sequence>
<evidence type="ECO:0000259" key="3">
    <source>
        <dbReference type="Pfam" id="PF17830"/>
    </source>
</evidence>